<dbReference type="PANTHER" id="PTHR43580:SF2">
    <property type="entry name" value="CYTOKINE-LIKE NUCLEAR FACTOR N-PAC"/>
    <property type="match status" value="1"/>
</dbReference>
<dbReference type="SUPFAM" id="SSF48179">
    <property type="entry name" value="6-phosphogluconate dehydrogenase C-terminal domain-like"/>
    <property type="match status" value="1"/>
</dbReference>
<dbReference type="GO" id="GO:0016491">
    <property type="term" value="F:oxidoreductase activity"/>
    <property type="evidence" value="ECO:0007669"/>
    <property type="project" value="UniProtKB-KW"/>
</dbReference>
<sequence length="288" mass="29916">MSNQSKALVVAVLGTGLIGAPVARNLARKGFDVRVWNRTADKARALATDGAQPFDQVQDATRGADVIVTVLKDGPAVHEAVAAALPEIARDTVWLQLSTVGLSATEALADLAVKHGLVFYDAPVQGTRQPAEQGKLVILASGPESNRDTAQQVFDAISQRTIWVSDQPGASSRLKLALNAFVFALTHGTAETLAIAKALGIEPALVVNAITGGPLDSGYFQAKSAAMLNGDYSTSFSVDNGVKDANLVLDALAGTDFQADLAEAGLNRFRRAGDAGHGGKDIAASFLV</sequence>
<dbReference type="Gene3D" id="3.40.50.720">
    <property type="entry name" value="NAD(P)-binding Rossmann-like Domain"/>
    <property type="match status" value="1"/>
</dbReference>
<dbReference type="InterPro" id="IPR013328">
    <property type="entry name" value="6PGD_dom2"/>
</dbReference>
<evidence type="ECO:0000256" key="1">
    <source>
        <dbReference type="ARBA" id="ARBA00023002"/>
    </source>
</evidence>
<dbReference type="GO" id="GO:0050661">
    <property type="term" value="F:NADP binding"/>
    <property type="evidence" value="ECO:0007669"/>
    <property type="project" value="InterPro"/>
</dbReference>
<keyword evidence="2" id="KW-0520">NAD</keyword>
<dbReference type="Pfam" id="PF03446">
    <property type="entry name" value="NAD_binding_2"/>
    <property type="match status" value="1"/>
</dbReference>
<gene>
    <name evidence="6" type="ORF">BJF93_22960</name>
</gene>
<dbReference type="PIRSF" id="PIRSF000103">
    <property type="entry name" value="HIBADH"/>
    <property type="match status" value="1"/>
</dbReference>
<dbReference type="EMBL" id="MKIP01000054">
    <property type="protein sequence ID" value="OLP58894.1"/>
    <property type="molecule type" value="Genomic_DNA"/>
</dbReference>
<keyword evidence="1" id="KW-0560">Oxidoreductase</keyword>
<evidence type="ECO:0000259" key="4">
    <source>
        <dbReference type="Pfam" id="PF03446"/>
    </source>
</evidence>
<dbReference type="InterPro" id="IPR008927">
    <property type="entry name" value="6-PGluconate_DH-like_C_sf"/>
</dbReference>
<evidence type="ECO:0000259" key="5">
    <source>
        <dbReference type="Pfam" id="PF14833"/>
    </source>
</evidence>
<reference evidence="6 7" key="1">
    <citation type="submission" date="2016-09" db="EMBL/GenBank/DDBJ databases">
        <title>Rhizobium sp. nov., a novel species isolated from the rice rhizosphere.</title>
        <authorList>
            <person name="Zhao J."/>
            <person name="Zhang X."/>
        </authorList>
    </citation>
    <scope>NUCLEOTIDE SEQUENCE [LARGE SCALE GENOMIC DNA]</scope>
    <source>
        <strain evidence="6 7">1.7048</strain>
    </source>
</reference>
<evidence type="ECO:0000256" key="3">
    <source>
        <dbReference type="PIRSR" id="PIRSR000103-1"/>
    </source>
</evidence>
<dbReference type="InterPro" id="IPR006115">
    <property type="entry name" value="6PGDH_NADP-bd"/>
</dbReference>
<proteinExistence type="predicted"/>
<dbReference type="AlphaFoldDB" id="A0A1Q9AU69"/>
<evidence type="ECO:0000313" key="7">
    <source>
        <dbReference type="Proteomes" id="UP000186364"/>
    </source>
</evidence>
<dbReference type="RefSeq" id="WP_075628725.1">
    <property type="nucleotide sequence ID" value="NZ_FOAM01000017.1"/>
</dbReference>
<feature type="domain" description="3-hydroxyisobutyrate dehydrogenase-like NAD-binding" evidence="5">
    <location>
        <begin position="169"/>
        <end position="284"/>
    </location>
</feature>
<evidence type="ECO:0000256" key="2">
    <source>
        <dbReference type="ARBA" id="ARBA00023027"/>
    </source>
</evidence>
<dbReference type="Pfam" id="PF14833">
    <property type="entry name" value="NAD_binding_11"/>
    <property type="match status" value="1"/>
</dbReference>
<dbReference type="InterPro" id="IPR051265">
    <property type="entry name" value="HIBADH-related_NP60_sf"/>
</dbReference>
<protein>
    <submittedName>
        <fullName evidence="6">3-hydroxyisobutyrate dehydrogenase</fullName>
    </submittedName>
</protein>
<dbReference type="InterPro" id="IPR036291">
    <property type="entry name" value="NAD(P)-bd_dom_sf"/>
</dbReference>
<dbReference type="OrthoDB" id="9812907at2"/>
<dbReference type="InterPro" id="IPR015815">
    <property type="entry name" value="HIBADH-related"/>
</dbReference>
<dbReference type="InterPro" id="IPR029154">
    <property type="entry name" value="HIBADH-like_NADP-bd"/>
</dbReference>
<keyword evidence="7" id="KW-1185">Reference proteome</keyword>
<feature type="domain" description="6-phosphogluconate dehydrogenase NADP-binding" evidence="4">
    <location>
        <begin position="10"/>
        <end position="163"/>
    </location>
</feature>
<dbReference type="SUPFAM" id="SSF51735">
    <property type="entry name" value="NAD(P)-binding Rossmann-fold domains"/>
    <property type="match status" value="1"/>
</dbReference>
<dbReference type="GO" id="GO:0051287">
    <property type="term" value="F:NAD binding"/>
    <property type="evidence" value="ECO:0007669"/>
    <property type="project" value="InterPro"/>
</dbReference>
<name>A0A1Q9AU69_9HYPH</name>
<comment type="caution">
    <text evidence="6">The sequence shown here is derived from an EMBL/GenBank/DDBJ whole genome shotgun (WGS) entry which is preliminary data.</text>
</comment>
<organism evidence="6 7">
    <name type="scientific">Xaviernesmea oryzae</name>
    <dbReference type="NCBI Taxonomy" id="464029"/>
    <lineage>
        <taxon>Bacteria</taxon>
        <taxon>Pseudomonadati</taxon>
        <taxon>Pseudomonadota</taxon>
        <taxon>Alphaproteobacteria</taxon>
        <taxon>Hyphomicrobiales</taxon>
        <taxon>Rhizobiaceae</taxon>
        <taxon>Rhizobium/Agrobacterium group</taxon>
        <taxon>Xaviernesmea</taxon>
    </lineage>
</organism>
<dbReference type="Proteomes" id="UP000186364">
    <property type="component" value="Unassembled WGS sequence"/>
</dbReference>
<evidence type="ECO:0000313" key="6">
    <source>
        <dbReference type="EMBL" id="OLP58894.1"/>
    </source>
</evidence>
<feature type="active site" evidence="3">
    <location>
        <position position="175"/>
    </location>
</feature>
<dbReference type="PANTHER" id="PTHR43580">
    <property type="entry name" value="OXIDOREDUCTASE GLYR1-RELATED"/>
    <property type="match status" value="1"/>
</dbReference>
<accession>A0A1Q9AU69</accession>
<dbReference type="Gene3D" id="1.10.1040.10">
    <property type="entry name" value="N-(1-d-carboxylethyl)-l-norvaline Dehydrogenase, domain 2"/>
    <property type="match status" value="1"/>
</dbReference>